<feature type="compositionally biased region" description="Low complexity" evidence="1">
    <location>
        <begin position="167"/>
        <end position="187"/>
    </location>
</feature>
<dbReference type="RefSeq" id="XP_033530146.1">
    <property type="nucleotide sequence ID" value="XM_033682048.1"/>
</dbReference>
<dbReference type="OrthoDB" id="443682at2759"/>
<feature type="compositionally biased region" description="Polar residues" evidence="1">
    <location>
        <begin position="152"/>
        <end position="166"/>
    </location>
</feature>
<dbReference type="InterPro" id="IPR007320">
    <property type="entry name" value="PDCD2_C"/>
</dbReference>
<dbReference type="EMBL" id="ML975183">
    <property type="protein sequence ID" value="KAF1808515.1"/>
    <property type="molecule type" value="Genomic_DNA"/>
</dbReference>
<dbReference type="Pfam" id="PF04194">
    <property type="entry name" value="PDCD2_C"/>
    <property type="match status" value="1"/>
</dbReference>
<feature type="region of interest" description="Disordered" evidence="1">
    <location>
        <begin position="152"/>
        <end position="232"/>
    </location>
</feature>
<dbReference type="AlphaFoldDB" id="A0A6G1FRP1"/>
<organism evidence="3">
    <name type="scientific">Eremomyces bilateralis CBS 781.70</name>
    <dbReference type="NCBI Taxonomy" id="1392243"/>
    <lineage>
        <taxon>Eukaryota</taxon>
        <taxon>Fungi</taxon>
        <taxon>Dikarya</taxon>
        <taxon>Ascomycota</taxon>
        <taxon>Pezizomycotina</taxon>
        <taxon>Dothideomycetes</taxon>
        <taxon>Dothideomycetes incertae sedis</taxon>
        <taxon>Eremomycetales</taxon>
        <taxon>Eremomycetaceae</taxon>
        <taxon>Eremomyces</taxon>
    </lineage>
</organism>
<accession>A0A6G1FRP1</accession>
<evidence type="ECO:0000313" key="5">
    <source>
        <dbReference type="RefSeq" id="XP_033530146.1"/>
    </source>
</evidence>
<dbReference type="GeneID" id="54422618"/>
<dbReference type="GO" id="GO:0005737">
    <property type="term" value="C:cytoplasm"/>
    <property type="evidence" value="ECO:0007669"/>
    <property type="project" value="InterPro"/>
</dbReference>
<dbReference type="Proteomes" id="UP000504638">
    <property type="component" value="Unplaced"/>
</dbReference>
<proteinExistence type="predicted"/>
<feature type="compositionally biased region" description="Low complexity" evidence="1">
    <location>
        <begin position="209"/>
        <end position="224"/>
    </location>
</feature>
<evidence type="ECO:0000256" key="1">
    <source>
        <dbReference type="SAM" id="MobiDB-lite"/>
    </source>
</evidence>
<feature type="domain" description="Programmed cell death protein 2 C-terminal" evidence="2">
    <location>
        <begin position="294"/>
        <end position="423"/>
    </location>
</feature>
<gene>
    <name evidence="3 5" type="ORF">P152DRAFT_485443</name>
</gene>
<evidence type="ECO:0000259" key="2">
    <source>
        <dbReference type="Pfam" id="PF04194"/>
    </source>
</evidence>
<keyword evidence="4" id="KW-1185">Reference proteome</keyword>
<dbReference type="GO" id="GO:0030490">
    <property type="term" value="P:maturation of SSU-rRNA"/>
    <property type="evidence" value="ECO:0007669"/>
    <property type="project" value="TreeGrafter"/>
</dbReference>
<reference evidence="3 5" key="1">
    <citation type="submission" date="2020-01" db="EMBL/GenBank/DDBJ databases">
        <authorList>
            <consortium name="DOE Joint Genome Institute"/>
            <person name="Haridas S."/>
            <person name="Albert R."/>
            <person name="Binder M."/>
            <person name="Bloem J."/>
            <person name="Labutti K."/>
            <person name="Salamov A."/>
            <person name="Andreopoulos B."/>
            <person name="Baker S.E."/>
            <person name="Barry K."/>
            <person name="Bills G."/>
            <person name="Bluhm B.H."/>
            <person name="Cannon C."/>
            <person name="Castanera R."/>
            <person name="Culley D.E."/>
            <person name="Daum C."/>
            <person name="Ezra D."/>
            <person name="Gonzalez J.B."/>
            <person name="Henrissat B."/>
            <person name="Kuo A."/>
            <person name="Liang C."/>
            <person name="Lipzen A."/>
            <person name="Lutzoni F."/>
            <person name="Magnuson J."/>
            <person name="Mondo S."/>
            <person name="Nolan M."/>
            <person name="Ohm R."/>
            <person name="Pangilinan J."/>
            <person name="Park H.-J."/>
            <person name="Ramirez L."/>
            <person name="Alfaro M."/>
            <person name="Sun H."/>
            <person name="Tritt A."/>
            <person name="Yoshinaga Y."/>
            <person name="Zwiers L.-H."/>
            <person name="Turgeon B.G."/>
            <person name="Goodwin S.B."/>
            <person name="Spatafora J.W."/>
            <person name="Crous P.W."/>
            <person name="Grigoriev I.V."/>
        </authorList>
    </citation>
    <scope>NUCLEOTIDE SEQUENCE</scope>
    <source>
        <strain evidence="3 5">CBS 781.70</strain>
    </source>
</reference>
<sequence>MSKNAYDSDSSGDDESVYEETNVLLGYASTEPVDDPISHFGGIPTWISEDESPSATLVKCKVCNDLMVLLLQLHSDIPEKFPGHERRLYVFTCKRKACRRKIGSVRGIRATRVAKGTAVRNAKPAKVEGTQESAVAAPRSNLGDEIFGVTTSRTASQAGNPFSTTNSSSGPINPFSSSSTSSLAAKSPQPPTPDPSSLNTSFADVLRISTPESTSNSTSEPKSNIASTYEPWPPQSSFLDPYPQFYLDADYETLSPESSPTLPPNISASMDIDTTESAAGGAADDADLFESSVDKTFQAFARRMEQNPEQVLRYEFGGSPVLYRKNDAIGQVFSSSLSIGGKAQVIGPEAPARVPKCENCQSARLFECQLTPHAITVLEENEEGLEGMDWGSIIMVVCSKDCVPQGIDEGKTGFVEEWIGVQWEELLEKR</sequence>
<reference evidence="5" key="2">
    <citation type="submission" date="2020-04" db="EMBL/GenBank/DDBJ databases">
        <authorList>
            <consortium name="NCBI Genome Project"/>
        </authorList>
    </citation>
    <scope>NUCLEOTIDE SEQUENCE</scope>
    <source>
        <strain evidence="5">CBS 781.70</strain>
    </source>
</reference>
<protein>
    <recommendedName>
        <fullName evidence="2">Programmed cell death protein 2 C-terminal domain-containing protein</fullName>
    </recommendedName>
</protein>
<evidence type="ECO:0000313" key="4">
    <source>
        <dbReference type="Proteomes" id="UP000504638"/>
    </source>
</evidence>
<reference evidence="5" key="3">
    <citation type="submission" date="2025-04" db="UniProtKB">
        <authorList>
            <consortium name="RefSeq"/>
        </authorList>
    </citation>
    <scope>IDENTIFICATION</scope>
    <source>
        <strain evidence="5">CBS 781.70</strain>
    </source>
</reference>
<name>A0A6G1FRP1_9PEZI</name>
<dbReference type="PANTHER" id="PTHR47524">
    <property type="entry name" value="20S RRNA ACCUMULATION PROTEIN 4"/>
    <property type="match status" value="1"/>
</dbReference>
<evidence type="ECO:0000313" key="3">
    <source>
        <dbReference type="EMBL" id="KAF1808515.1"/>
    </source>
</evidence>
<dbReference type="PANTHER" id="PTHR47524:SF1">
    <property type="entry name" value="20S RRNA ACCUMULATION PROTEIN 4"/>
    <property type="match status" value="1"/>
</dbReference>